<dbReference type="GO" id="GO:0005634">
    <property type="term" value="C:nucleus"/>
    <property type="evidence" value="ECO:0007669"/>
    <property type="project" value="UniProtKB-SubCell"/>
</dbReference>
<evidence type="ECO:0000256" key="5">
    <source>
        <dbReference type="ARBA" id="ARBA00023242"/>
    </source>
</evidence>
<evidence type="ECO:0008006" key="8">
    <source>
        <dbReference type="Google" id="ProtNLM"/>
    </source>
</evidence>
<dbReference type="CDD" id="cd10017">
    <property type="entry name" value="B3_DNA"/>
    <property type="match status" value="1"/>
</dbReference>
<gene>
    <name evidence="6" type="ORF">ILEXP_LOCUS19617</name>
</gene>
<keyword evidence="7" id="KW-1185">Reference proteome</keyword>
<comment type="caution">
    <text evidence="6">The sequence shown here is derived from an EMBL/GenBank/DDBJ whole genome shotgun (WGS) entry which is preliminary data.</text>
</comment>
<dbReference type="Gene3D" id="2.40.330.10">
    <property type="entry name" value="DNA-binding pseudobarrel domain"/>
    <property type="match status" value="1"/>
</dbReference>
<reference evidence="6 7" key="1">
    <citation type="submission" date="2024-02" db="EMBL/GenBank/DDBJ databases">
        <authorList>
            <person name="Vignale AGUSTIN F."/>
            <person name="Sosa J E."/>
            <person name="Modenutti C."/>
        </authorList>
    </citation>
    <scope>NUCLEOTIDE SEQUENCE [LARGE SCALE GENOMIC DNA]</scope>
</reference>
<comment type="subcellular location">
    <subcellularLocation>
        <location evidence="1">Nucleus</location>
    </subcellularLocation>
</comment>
<keyword evidence="5" id="KW-0539">Nucleus</keyword>
<evidence type="ECO:0000256" key="3">
    <source>
        <dbReference type="ARBA" id="ARBA00023125"/>
    </source>
</evidence>
<dbReference type="AlphaFoldDB" id="A0ABC8S3Q8"/>
<evidence type="ECO:0000313" key="6">
    <source>
        <dbReference type="EMBL" id="CAK9151450.1"/>
    </source>
</evidence>
<evidence type="ECO:0000256" key="2">
    <source>
        <dbReference type="ARBA" id="ARBA00023015"/>
    </source>
</evidence>
<evidence type="ECO:0000256" key="4">
    <source>
        <dbReference type="ARBA" id="ARBA00023163"/>
    </source>
</evidence>
<protein>
    <recommendedName>
        <fullName evidence="8">TF-B3 domain-containing protein</fullName>
    </recommendedName>
</protein>
<keyword evidence="3" id="KW-0238">DNA-binding</keyword>
<name>A0ABC8S3Q8_9AQUA</name>
<evidence type="ECO:0000313" key="7">
    <source>
        <dbReference type="Proteomes" id="UP001642360"/>
    </source>
</evidence>
<keyword evidence="2" id="KW-0805">Transcription regulation</keyword>
<sequence>MVSIFPCFKKTLTRTDVERNLEIPNRTPFLPDGNGLMLVRDRFGVTYQFIASERRGGRRSLTNDWHAFAVSKSLQVGDPLRICRLENGNEYVVQVGIELFGPHLVWETLPLRIVKSTRFKRFLDRFDQLGGLFNGESGFGFVMKTTSIQLGFSSSSSSF</sequence>
<evidence type="ECO:0000256" key="1">
    <source>
        <dbReference type="ARBA" id="ARBA00004123"/>
    </source>
</evidence>
<keyword evidence="4" id="KW-0804">Transcription</keyword>
<dbReference type="InterPro" id="IPR003340">
    <property type="entry name" value="B3_DNA-bd"/>
</dbReference>
<dbReference type="SUPFAM" id="SSF101936">
    <property type="entry name" value="DNA-binding pseudobarrel domain"/>
    <property type="match status" value="1"/>
</dbReference>
<dbReference type="InterPro" id="IPR015300">
    <property type="entry name" value="DNA-bd_pseudobarrel_sf"/>
</dbReference>
<accession>A0ABC8S3Q8</accession>
<proteinExistence type="predicted"/>
<organism evidence="6 7">
    <name type="scientific">Ilex paraguariensis</name>
    <name type="common">yerba mate</name>
    <dbReference type="NCBI Taxonomy" id="185542"/>
    <lineage>
        <taxon>Eukaryota</taxon>
        <taxon>Viridiplantae</taxon>
        <taxon>Streptophyta</taxon>
        <taxon>Embryophyta</taxon>
        <taxon>Tracheophyta</taxon>
        <taxon>Spermatophyta</taxon>
        <taxon>Magnoliopsida</taxon>
        <taxon>eudicotyledons</taxon>
        <taxon>Gunneridae</taxon>
        <taxon>Pentapetalae</taxon>
        <taxon>asterids</taxon>
        <taxon>campanulids</taxon>
        <taxon>Aquifoliales</taxon>
        <taxon>Aquifoliaceae</taxon>
        <taxon>Ilex</taxon>
    </lineage>
</organism>
<dbReference type="GO" id="GO:0003677">
    <property type="term" value="F:DNA binding"/>
    <property type="evidence" value="ECO:0007669"/>
    <property type="project" value="UniProtKB-KW"/>
</dbReference>
<dbReference type="Proteomes" id="UP001642360">
    <property type="component" value="Unassembled WGS sequence"/>
</dbReference>
<dbReference type="EMBL" id="CAUOFW020002139">
    <property type="protein sequence ID" value="CAK9151450.1"/>
    <property type="molecule type" value="Genomic_DNA"/>
</dbReference>